<dbReference type="RefSeq" id="WP_147133329.1">
    <property type="nucleotide sequence ID" value="NZ_BJXA01000025.1"/>
</dbReference>
<feature type="region of interest" description="Disordered" evidence="1">
    <location>
        <begin position="115"/>
        <end position="145"/>
    </location>
</feature>
<feature type="compositionally biased region" description="Low complexity" evidence="1">
    <location>
        <begin position="124"/>
        <end position="145"/>
    </location>
</feature>
<organism evidence="2 3">
    <name type="scientific">Nocardia ninae NBRC 108245</name>
    <dbReference type="NCBI Taxonomy" id="1210091"/>
    <lineage>
        <taxon>Bacteria</taxon>
        <taxon>Bacillati</taxon>
        <taxon>Actinomycetota</taxon>
        <taxon>Actinomycetes</taxon>
        <taxon>Mycobacteriales</taxon>
        <taxon>Nocardiaceae</taxon>
        <taxon>Nocardia</taxon>
    </lineage>
</organism>
<reference evidence="2 3" key="1">
    <citation type="submission" date="2019-07" db="EMBL/GenBank/DDBJ databases">
        <title>Whole genome shotgun sequence of Nocardia ninae NBRC 108245.</title>
        <authorList>
            <person name="Hosoyama A."/>
            <person name="Uohara A."/>
            <person name="Ohji S."/>
            <person name="Ichikawa N."/>
        </authorList>
    </citation>
    <scope>NUCLEOTIDE SEQUENCE [LARGE SCALE GENOMIC DNA]</scope>
    <source>
        <strain evidence="2 3">NBRC 108245</strain>
    </source>
</reference>
<dbReference type="OrthoDB" id="4551208at2"/>
<proteinExistence type="predicted"/>
<name>A0A511MHF8_9NOCA</name>
<accession>A0A511MHF8</accession>
<dbReference type="AlphaFoldDB" id="A0A511MHF8"/>
<dbReference type="Proteomes" id="UP000321424">
    <property type="component" value="Unassembled WGS sequence"/>
</dbReference>
<comment type="caution">
    <text evidence="2">The sequence shown here is derived from an EMBL/GenBank/DDBJ whole genome shotgun (WGS) entry which is preliminary data.</text>
</comment>
<evidence type="ECO:0000313" key="3">
    <source>
        <dbReference type="Proteomes" id="UP000321424"/>
    </source>
</evidence>
<keyword evidence="3" id="KW-1185">Reference proteome</keyword>
<evidence type="ECO:0000256" key="1">
    <source>
        <dbReference type="SAM" id="MobiDB-lite"/>
    </source>
</evidence>
<gene>
    <name evidence="2" type="ORF">NN4_40270</name>
</gene>
<dbReference type="EMBL" id="BJXA01000025">
    <property type="protein sequence ID" value="GEM39508.1"/>
    <property type="molecule type" value="Genomic_DNA"/>
</dbReference>
<evidence type="ECO:0000313" key="2">
    <source>
        <dbReference type="EMBL" id="GEM39508.1"/>
    </source>
</evidence>
<sequence length="346" mass="36705">MTNDPIVYADDVMITMRGVSDSIGLPNTVNPLELVDREALIELREGPVGPVGPDGAPAWPWEWQGDIADTAALRALQLTTADARKAWRVLSENAVYFWTGLEFIAFANAFGRSGRPGKPNRLTGSGVAGAAGSSASAQISGPSPGQKVTITFPRGQTGPVGDPGAAGRIQDAVDVLVDRDHPLAQDHVLAWNVAAGKFVPIAHPRRTGPWAIAQAQFNGGANLVENEKTLAAITIPSQPVPWRPMVEGWVNAGNRGPRGRTQCDIEVRIGADGDVVGRGHGFSDPNFGGVMISPEFQYPLSAGSQLGVVAANQTITLHVIIKRIRGNDPYEVKTEDAHLIVYAQPV</sequence>
<evidence type="ECO:0008006" key="4">
    <source>
        <dbReference type="Google" id="ProtNLM"/>
    </source>
</evidence>
<protein>
    <recommendedName>
        <fullName evidence="4">Minor tail protein</fullName>
    </recommendedName>
</protein>